<comment type="caution">
    <text evidence="1">The sequence shown here is derived from an EMBL/GenBank/DDBJ whole genome shotgun (WGS) entry which is preliminary data.</text>
</comment>
<dbReference type="EMBL" id="BMMW01000003">
    <property type="protein sequence ID" value="GGK57763.1"/>
    <property type="molecule type" value="Genomic_DNA"/>
</dbReference>
<reference evidence="1" key="2">
    <citation type="submission" date="2020-09" db="EMBL/GenBank/DDBJ databases">
        <authorList>
            <person name="Sun Q."/>
            <person name="Zhou Y."/>
        </authorList>
    </citation>
    <scope>NUCLEOTIDE SEQUENCE</scope>
    <source>
        <strain evidence="1">CGMCC 4.7278</strain>
    </source>
</reference>
<dbReference type="Proteomes" id="UP000612956">
    <property type="component" value="Unassembled WGS sequence"/>
</dbReference>
<sequence>MKYRVAESFRNDFRRLPSEHQRLFQEAVRVHFLPAIEAGSFSGSPTWPKRLRIHRLNNTEIYSLTWNFASPDGRATFHLDKTDSGDPVLIWRRIGNHDIYRQP</sequence>
<accession>A0A917QMY7</accession>
<name>A0A917QMY7_9NOCA</name>
<protein>
    <submittedName>
        <fullName evidence="1">Uncharacterized protein</fullName>
    </submittedName>
</protein>
<keyword evidence="2" id="KW-1185">Reference proteome</keyword>
<evidence type="ECO:0000313" key="1">
    <source>
        <dbReference type="EMBL" id="GGK57763.1"/>
    </source>
</evidence>
<dbReference type="RefSeq" id="WP_188829848.1">
    <property type="nucleotide sequence ID" value="NZ_BMMW01000003.1"/>
</dbReference>
<gene>
    <name evidence="1" type="ORF">GCM10011591_32430</name>
</gene>
<organism evidence="1 2">
    <name type="scientific">Nocardia camponoti</name>
    <dbReference type="NCBI Taxonomy" id="1616106"/>
    <lineage>
        <taxon>Bacteria</taxon>
        <taxon>Bacillati</taxon>
        <taxon>Actinomycetota</taxon>
        <taxon>Actinomycetes</taxon>
        <taxon>Mycobacteriales</taxon>
        <taxon>Nocardiaceae</taxon>
        <taxon>Nocardia</taxon>
    </lineage>
</organism>
<dbReference type="AlphaFoldDB" id="A0A917QMY7"/>
<evidence type="ECO:0000313" key="2">
    <source>
        <dbReference type="Proteomes" id="UP000612956"/>
    </source>
</evidence>
<proteinExistence type="predicted"/>
<reference evidence="1" key="1">
    <citation type="journal article" date="2014" name="Int. J. Syst. Evol. Microbiol.">
        <title>Complete genome sequence of Corynebacterium casei LMG S-19264T (=DSM 44701T), isolated from a smear-ripened cheese.</title>
        <authorList>
            <consortium name="US DOE Joint Genome Institute (JGI-PGF)"/>
            <person name="Walter F."/>
            <person name="Albersmeier A."/>
            <person name="Kalinowski J."/>
            <person name="Ruckert C."/>
        </authorList>
    </citation>
    <scope>NUCLEOTIDE SEQUENCE</scope>
    <source>
        <strain evidence="1">CGMCC 4.7278</strain>
    </source>
</reference>